<protein>
    <submittedName>
        <fullName evidence="1">Uncharacterized protein</fullName>
    </submittedName>
</protein>
<accession>A0A644WU85</accession>
<sequence length="199" mass="23097">MSEDTRPFHGVISSIQPRIRLNRSFDQSWHSYLGYALTILEAEGTSLLVGISEKLQEKHQLRVGMAVSGCCKPVEDSKLESVDYYRVTGFKVFEAESEQPVPPSLENYRQRGPRRLAAKTYETACASCMWGCRMAVEIIVDQWKPWIRKYRTETFCYGPKSCKNYRPGPNRRVTGRNKMVYIEEDWVDEMLTEHRGEDE</sequence>
<comment type="caution">
    <text evidence="1">The sequence shown here is derived from an EMBL/GenBank/DDBJ whole genome shotgun (WGS) entry which is preliminary data.</text>
</comment>
<reference evidence="1" key="1">
    <citation type="submission" date="2019-08" db="EMBL/GenBank/DDBJ databases">
        <authorList>
            <person name="Kucharzyk K."/>
            <person name="Murdoch R.W."/>
            <person name="Higgins S."/>
            <person name="Loffler F."/>
        </authorList>
    </citation>
    <scope>NUCLEOTIDE SEQUENCE</scope>
</reference>
<organism evidence="1">
    <name type="scientific">bioreactor metagenome</name>
    <dbReference type="NCBI Taxonomy" id="1076179"/>
    <lineage>
        <taxon>unclassified sequences</taxon>
        <taxon>metagenomes</taxon>
        <taxon>ecological metagenomes</taxon>
    </lineage>
</organism>
<dbReference type="AlphaFoldDB" id="A0A644WU85"/>
<name>A0A644WU85_9ZZZZ</name>
<proteinExistence type="predicted"/>
<evidence type="ECO:0000313" key="1">
    <source>
        <dbReference type="EMBL" id="MPM07495.1"/>
    </source>
</evidence>
<dbReference type="EMBL" id="VSSQ01001341">
    <property type="protein sequence ID" value="MPM07495.1"/>
    <property type="molecule type" value="Genomic_DNA"/>
</dbReference>
<gene>
    <name evidence="1" type="ORF">SDC9_53801</name>
</gene>